<dbReference type="PANTHER" id="PTHR34475:SF1">
    <property type="entry name" value="CYTOSKELETON PROTEIN RODZ"/>
    <property type="match status" value="1"/>
</dbReference>
<proteinExistence type="predicted"/>
<sequence>MKSIGEHLRTAREEKGYSFDQVVHDTNISREYIHALEEDDFDFFPAEAYLIGFLRNYSEYLGLDPSKMVGIYKNFKISEEPVPMDLLLGKKKAAAVKKEKPESSVEKKSLPRWLIPVLAVVVVAAGVAVLFIPSFLDDGEKTDSTIEEETTSVSDEQSGPKEFFLTEDTLDINVSNGDSIKVSTGSRLLTFFVSISDEEQLISYADPSGNPGEILLEQGGEQVVLIGDQTGVYFFVKKVSSSGATIIAQKVSVDEPQAGEEPEEVVVSAIPAASADTNLTDKIVIMTETYPKAYTIDALFRGDGLFRYETDGQGRIERFYQAGERLKIDVNRNLLLWASNAGSVDLKISGQEIKIGENGQVVVRSVKWVKNNETGKYELVIVPYN</sequence>
<dbReference type="GO" id="GO:0003677">
    <property type="term" value="F:DNA binding"/>
    <property type="evidence" value="ECO:0007669"/>
    <property type="project" value="InterPro"/>
</dbReference>
<dbReference type="InterPro" id="IPR050400">
    <property type="entry name" value="Bact_Cytoskel_RodZ"/>
</dbReference>
<keyword evidence="1" id="KW-1133">Transmembrane helix</keyword>
<keyword evidence="1" id="KW-0812">Transmembrane</keyword>
<dbReference type="Proteomes" id="UP000587760">
    <property type="component" value="Unassembled WGS sequence"/>
</dbReference>
<dbReference type="EMBL" id="JACHGJ010000005">
    <property type="protein sequence ID" value="MBB6481149.1"/>
    <property type="molecule type" value="Genomic_DNA"/>
</dbReference>
<dbReference type="PANTHER" id="PTHR34475">
    <property type="match status" value="1"/>
</dbReference>
<dbReference type="InterPro" id="IPR001387">
    <property type="entry name" value="Cro/C1-type_HTH"/>
</dbReference>
<name>A0A841RE80_9SPIO</name>
<protein>
    <submittedName>
        <fullName evidence="2">Cytoskeletal protein RodZ</fullName>
    </submittedName>
</protein>
<dbReference type="InterPro" id="IPR010982">
    <property type="entry name" value="Lambda_DNA-bd_dom_sf"/>
</dbReference>
<keyword evidence="3" id="KW-1185">Reference proteome</keyword>
<dbReference type="SUPFAM" id="SSF47413">
    <property type="entry name" value="lambda repressor-like DNA-binding domains"/>
    <property type="match status" value="1"/>
</dbReference>
<dbReference type="RefSeq" id="WP_184747393.1">
    <property type="nucleotide sequence ID" value="NZ_JACHGJ010000005.1"/>
</dbReference>
<comment type="caution">
    <text evidence="2">The sequence shown here is derived from an EMBL/GenBank/DDBJ whole genome shotgun (WGS) entry which is preliminary data.</text>
</comment>
<accession>A0A841RE80</accession>
<feature type="transmembrane region" description="Helical" evidence="1">
    <location>
        <begin position="113"/>
        <end position="136"/>
    </location>
</feature>
<dbReference type="Gene3D" id="1.10.260.40">
    <property type="entry name" value="lambda repressor-like DNA-binding domains"/>
    <property type="match status" value="1"/>
</dbReference>
<organism evidence="2 3">
    <name type="scientific">Spirochaeta isovalerica</name>
    <dbReference type="NCBI Taxonomy" id="150"/>
    <lineage>
        <taxon>Bacteria</taxon>
        <taxon>Pseudomonadati</taxon>
        <taxon>Spirochaetota</taxon>
        <taxon>Spirochaetia</taxon>
        <taxon>Spirochaetales</taxon>
        <taxon>Spirochaetaceae</taxon>
        <taxon>Spirochaeta</taxon>
    </lineage>
</organism>
<dbReference type="CDD" id="cd00093">
    <property type="entry name" value="HTH_XRE"/>
    <property type="match status" value="1"/>
</dbReference>
<dbReference type="Pfam" id="PF13413">
    <property type="entry name" value="HTH_25"/>
    <property type="match status" value="1"/>
</dbReference>
<evidence type="ECO:0000313" key="2">
    <source>
        <dbReference type="EMBL" id="MBB6481149.1"/>
    </source>
</evidence>
<keyword evidence="1" id="KW-0472">Membrane</keyword>
<evidence type="ECO:0000313" key="3">
    <source>
        <dbReference type="Proteomes" id="UP000587760"/>
    </source>
</evidence>
<reference evidence="2 3" key="1">
    <citation type="submission" date="2020-08" db="EMBL/GenBank/DDBJ databases">
        <title>Genomic Encyclopedia of Type Strains, Phase IV (KMG-IV): sequencing the most valuable type-strain genomes for metagenomic binning, comparative biology and taxonomic classification.</title>
        <authorList>
            <person name="Goeker M."/>
        </authorList>
    </citation>
    <scope>NUCLEOTIDE SEQUENCE [LARGE SCALE GENOMIC DNA]</scope>
    <source>
        <strain evidence="2 3">DSM 2461</strain>
    </source>
</reference>
<dbReference type="AlphaFoldDB" id="A0A841RE80"/>
<gene>
    <name evidence="2" type="ORF">HNR50_002822</name>
</gene>
<evidence type="ECO:0000256" key="1">
    <source>
        <dbReference type="SAM" id="Phobius"/>
    </source>
</evidence>